<dbReference type="EMBL" id="VIFK01000161">
    <property type="protein sequence ID" value="TQE98638.1"/>
    <property type="molecule type" value="Genomic_DNA"/>
</dbReference>
<evidence type="ECO:0000313" key="2">
    <source>
        <dbReference type="Proteomes" id="UP000315400"/>
    </source>
</evidence>
<proteinExistence type="predicted"/>
<gene>
    <name evidence="1" type="ORF">FKY71_12760</name>
</gene>
<dbReference type="Proteomes" id="UP000315400">
    <property type="component" value="Unassembled WGS sequence"/>
</dbReference>
<evidence type="ECO:0000313" key="1">
    <source>
        <dbReference type="EMBL" id="TQE98638.1"/>
    </source>
</evidence>
<accession>A0A540VPH9</accession>
<sequence length="81" mass="9047">MSQPFDIRQFPGLPPEVVTAFEAQQAALETAQFEAAVERAARQHEQAVGAEKDVFITELKALVEKLESQVADHRRIKFGPK</sequence>
<dbReference type="AlphaFoldDB" id="A0A540VPH9"/>
<name>A0A540VPH9_9GAMM</name>
<protein>
    <submittedName>
        <fullName evidence="1">IS66 family transposase</fullName>
    </submittedName>
</protein>
<reference evidence="1 2" key="1">
    <citation type="submission" date="2019-06" db="EMBL/GenBank/DDBJ databases">
        <title>Metagenome assembled Genome of Spiribacter salinus SL48-SHIP from the microbial mat of Salt Lake 48 (Novosibirsk region, Russia).</title>
        <authorList>
            <person name="Shipova A."/>
            <person name="Rozanov A.S."/>
            <person name="Bryanskaya A.V."/>
            <person name="Peltek S.E."/>
        </authorList>
    </citation>
    <scope>NUCLEOTIDE SEQUENCE [LARGE SCALE GENOMIC DNA]</scope>
    <source>
        <strain evidence="1">SL48-SHIP-2</strain>
    </source>
</reference>
<feature type="non-terminal residue" evidence="1">
    <location>
        <position position="81"/>
    </location>
</feature>
<comment type="caution">
    <text evidence="1">The sequence shown here is derived from an EMBL/GenBank/DDBJ whole genome shotgun (WGS) entry which is preliminary data.</text>
</comment>
<organism evidence="1 2">
    <name type="scientific">Spiribacter salinus</name>
    <dbReference type="NCBI Taxonomy" id="1335746"/>
    <lineage>
        <taxon>Bacteria</taxon>
        <taxon>Pseudomonadati</taxon>
        <taxon>Pseudomonadota</taxon>
        <taxon>Gammaproteobacteria</taxon>
        <taxon>Chromatiales</taxon>
        <taxon>Ectothiorhodospiraceae</taxon>
        <taxon>Spiribacter</taxon>
    </lineage>
</organism>